<evidence type="ECO:0008006" key="5">
    <source>
        <dbReference type="Google" id="ProtNLM"/>
    </source>
</evidence>
<dbReference type="AlphaFoldDB" id="A0A427XLY2"/>
<evidence type="ECO:0000256" key="2">
    <source>
        <dbReference type="SAM" id="Phobius"/>
    </source>
</evidence>
<dbReference type="SUPFAM" id="SSF53335">
    <property type="entry name" value="S-adenosyl-L-methionine-dependent methyltransferases"/>
    <property type="match status" value="1"/>
</dbReference>
<dbReference type="OrthoDB" id="2016285at2759"/>
<dbReference type="Pfam" id="PF01564">
    <property type="entry name" value="Spermine_synth"/>
    <property type="match status" value="1"/>
</dbReference>
<dbReference type="RefSeq" id="XP_028474985.1">
    <property type="nucleotide sequence ID" value="XM_028624817.1"/>
</dbReference>
<feature type="transmembrane region" description="Helical" evidence="2">
    <location>
        <begin position="96"/>
        <end position="114"/>
    </location>
</feature>
<dbReference type="InterPro" id="IPR029063">
    <property type="entry name" value="SAM-dependent_MTases_sf"/>
</dbReference>
<keyword evidence="2" id="KW-0812">Transmembrane</keyword>
<feature type="transmembrane region" description="Helical" evidence="2">
    <location>
        <begin position="134"/>
        <end position="152"/>
    </location>
</feature>
<keyword evidence="4" id="KW-1185">Reference proteome</keyword>
<dbReference type="EMBL" id="RSCE01000009">
    <property type="protein sequence ID" value="RSH79876.1"/>
    <property type="molecule type" value="Genomic_DNA"/>
</dbReference>
<dbReference type="Gene3D" id="3.40.50.150">
    <property type="entry name" value="Vaccinia Virus protein VP39"/>
    <property type="match status" value="1"/>
</dbReference>
<feature type="transmembrane region" description="Helical" evidence="2">
    <location>
        <begin position="164"/>
        <end position="181"/>
    </location>
</feature>
<evidence type="ECO:0000313" key="3">
    <source>
        <dbReference type="EMBL" id="RSH79876.1"/>
    </source>
</evidence>
<accession>A0A427XLY2</accession>
<reference evidence="3 4" key="1">
    <citation type="submission" date="2018-11" db="EMBL/GenBank/DDBJ databases">
        <title>Genome sequence of Apiotrichum porosum DSM 27194.</title>
        <authorList>
            <person name="Aliyu H."/>
            <person name="Gorte O."/>
            <person name="Ochsenreither K."/>
        </authorList>
    </citation>
    <scope>NUCLEOTIDE SEQUENCE [LARGE SCALE GENOMIC DNA]</scope>
    <source>
        <strain evidence="3 4">DSM 27194</strain>
    </source>
</reference>
<feature type="transmembrane region" description="Helical" evidence="2">
    <location>
        <begin position="44"/>
        <end position="67"/>
    </location>
</feature>
<keyword evidence="2" id="KW-1133">Transmembrane helix</keyword>
<dbReference type="STRING" id="105984.A0A427XLY2"/>
<dbReference type="Proteomes" id="UP000279236">
    <property type="component" value="Unassembled WGS sequence"/>
</dbReference>
<comment type="caution">
    <text evidence="3">The sequence shown here is derived from an EMBL/GenBank/DDBJ whole genome shotgun (WGS) entry which is preliminary data.</text>
</comment>
<feature type="region of interest" description="Disordered" evidence="1">
    <location>
        <begin position="1"/>
        <end position="20"/>
    </location>
</feature>
<evidence type="ECO:0000313" key="4">
    <source>
        <dbReference type="Proteomes" id="UP000279236"/>
    </source>
</evidence>
<evidence type="ECO:0000256" key="1">
    <source>
        <dbReference type="SAM" id="MobiDB-lite"/>
    </source>
</evidence>
<name>A0A427XLY2_9TREE</name>
<feature type="transmembrane region" description="Helical" evidence="2">
    <location>
        <begin position="237"/>
        <end position="254"/>
    </location>
</feature>
<feature type="transmembrane region" description="Helical" evidence="2">
    <location>
        <begin position="201"/>
        <end position="217"/>
    </location>
</feature>
<sequence length="629" mass="68330">MAGKKAPAKQPPAKDEHKEDVQLVPAVQVEEDTDTDGPLPLLPLALFLIPFTSFALALHGLNAAPLYNSLPLLRPLRWAGMLLQVCFLRREETRSLGSLFLLASATTVGALVVGRPAMRLSVHWLGDVEGAAATWLWLATNDMIQAVATVVISSKRSKTSPLSLFFSVLLAVTLWTGDWVWRQMFQWPSLSAITSDSERALLAVVVVYGVLSVLSAAPGKSKPGAEATKKPATVKRAVLINAALILVGGLYLAYGRPLLRDYVASDSLRVISSEQSASGRVVVMDLDHERGGTLRFIRADHSIIGGVWIRYRDGPQGRTTEWADSVFAAFPLQEVGLLAGPEDSGSAASAAVLRKLPEEDKERALVIGLGVGIGATFFTLRGLAVDVVEFDPAVYDAAIKYFPLGRVPPASVHLMDGANYVHDAAVARRKDPSLKKWSYIVQDCFSAGSLPVELFTREFWNNVQDIVTTDGVVVMNFAGKIDSPASRTVFRTILDVFPQCRAFGDEFTVQDGPGLVGNLVSMDLRDARATGVVDVDVRSQVVVCSPSSDALLTFRPWKSEDTLGSPLRAQVYSSYLDKEVAIDSLLSDADQANPALVLRKGQRLDYWADARSSWAAIDKFLTPTMWMAY</sequence>
<gene>
    <name evidence="3" type="ORF">EHS24_009539</name>
</gene>
<organism evidence="3 4">
    <name type="scientific">Apiotrichum porosum</name>
    <dbReference type="NCBI Taxonomy" id="105984"/>
    <lineage>
        <taxon>Eukaryota</taxon>
        <taxon>Fungi</taxon>
        <taxon>Dikarya</taxon>
        <taxon>Basidiomycota</taxon>
        <taxon>Agaricomycotina</taxon>
        <taxon>Tremellomycetes</taxon>
        <taxon>Trichosporonales</taxon>
        <taxon>Trichosporonaceae</taxon>
        <taxon>Apiotrichum</taxon>
    </lineage>
</organism>
<protein>
    <recommendedName>
        <fullName evidence="5">PABS domain-containing protein</fullName>
    </recommendedName>
</protein>
<keyword evidence="2" id="KW-0472">Membrane</keyword>
<dbReference type="GeneID" id="39594082"/>
<proteinExistence type="predicted"/>